<keyword evidence="4" id="KW-1185">Reference proteome</keyword>
<dbReference type="InterPro" id="IPR001394">
    <property type="entry name" value="Peptidase_C19_UCH"/>
</dbReference>
<dbReference type="GO" id="GO:0016579">
    <property type="term" value="P:protein deubiquitination"/>
    <property type="evidence" value="ECO:0007669"/>
    <property type="project" value="InterPro"/>
</dbReference>
<dbReference type="InterPro" id="IPR028889">
    <property type="entry name" value="USP"/>
</dbReference>
<dbReference type="Proteomes" id="UP000664521">
    <property type="component" value="Unassembled WGS sequence"/>
</dbReference>
<sequence length="2494" mass="281937">MSADELSTTPPHLTMNHSPSAPASTGHRDVNPGVNEAVSTPSQTPSKVTINVRDTGLGVSQQLPPVTDQIIDYAPQDNEQTRVELVEAPTNRETPSPDVISVSSSSSRSPEIEVAEIEDMEDLPEETRWRTLREAADIQITVLEQFPYHGPGRHFWKSAEMVADCFENGRFHPGNRVFKGLGDWINSFLESTESLSSQWKEMYLDQKDFWTVLPQIVVNLWKRSNCTEYGAPSLNALLSDDPDENSQDIQNFLSAFFALVARTMKLDSIILDGDSSIVNIVHDLAPDDYLRCLAMFAHFSNSPFWNLLHSTYGYDSQRMYTAIILRFIEPPSYGLEAISQLLQRLMNRSADAPGLLAKIWSPLSAVNRILHFYRSLQDPEGFDAAALPKPLQKIPSKVHKLIEVADLFLQTFINKQVPALTHTVAETLVMHVSQLRVTAASSDDQVAATMLQAIPNASPELKRQYGPAIIELAWKFQIFQKCFQEGRMEIRVQGVELMQQELVNNLYSRFMNRDGSKWDHPVAQYIADIILENRLVQYLVGVESHVQLITRCGNIFGFLAVTHRYTEAETDAIWKAVCTSQDSRVVDAILNTLNGVVPVAQYHVLLYLTTKLNDLPIHSFDSTMIHYAQNLLNCLPNKWKIEERVADTKMDMPPYHLCIRLIRQSAANIPLGHHKQREITAFATHMLKGLLEQGPSDVDRKSIYEECVKDIASRTQFATGSISAILALFGDHSKEGIVALASTYNISSLLIEEFASLVETGSLRDLTFEALSEHLGPRLNFFTLIFLYAPQSIDLENGQRLWDLMLGPRSLTEAARDRAWISLAETIRQCLVRNIFIDRCLVNYLPTLPPSSFATRHSLVFLEQVIRYESRAKSLSPREQALPPSPSGVELLWHLSVVVPPMTIEFEAINKLVSYYLNLPNGQRSLRTVTESIYNEVVERCIRQLTMAASKLKAYSDGNSSGEDESMVIVVSEEDWVAQRLCFTRSLLIMKEFVKGARSKPSFSPPRQTVSWVQRDDHNVKGRPMSLPYQTFNGCANSNIYRINVGEEETIEDLSQQLQRFSGFAVFTLIAGGRRLDLEADAHRTLKEMKIDQNSFLLVKRVIHADSAHEVPLVANLKPLEGELMKHFATLYSLLMMEDGLAREMYYFLVTFPPHQSTTALVCANETPIEVAFPQNERYQILYSIYALKSCLSYQLRNGTASQEFISHGVQLLAGALTTLDIFKTPLASEIDVMTAALLVECLLAYLKEPTSAELSLTYVARPSSFVDRLHSYILCALTFKDSSTSRELVCNSFAVLFEASLHCGNVWRSFEASGQCASLFQKLILEESREVIRQRVENCLRGVCAALPNLETTTSQELEKYLWDQLRAIIPRSLQHAEYCQQFFAIAVTIFKNLDHMNRESQESEMMVREWSNLLLVHKHNERIGSSNTDWVASGIASLLHCCVQMARSFKKPMRINAELTGQLFHDCLFPEISFEAVRTPLSTPVPILHSQTRLDLYQVLLAMSNDIESYRDLLGLVNGLLPQGEDCHAWSWGIAQISEESVYEANWNLERSKLVLSPTGYPGLRNLSNTCYLNSLFTQLFMNVGFREFISRTNVTEGHRSQRLLAETKSLFAYMQNTVLKSVDPQGIAESVVTYDGTKIDVSVQMDVDEFFNLLFDRWESQILSDADKKSFRKFYGGQIVQQIKSKECSHISERLEPFSAIQCDIQGKATLKESLDAYVSGEVMEGDNKYSCTSCGRYVDAIKRACLKDVPDNLIFHLKRFDYDLMTGLRSKINDRFEFPHEMDMTPYSVAYLKDPAQSVSPDIFELVGVLVHSGTAESGHYYSYIRERPVNPTSNNSWVEYNDADITRFDPANIPDQCFGGMTEPSPFAPYPKQWNAYMLFYQRKKAMSSDLSTYRPPPSGSPVKIELPAGLVDRIALDNALFTRKFCIIDHSYATFASGLLEQLGQINKGVCSEGHFIEKESIWLALRTLNQIFARAKDCLGFDKMLKSLTKVIKTCTVCCKLALDWVASEESNLKNMLLRCPSPKVRKEFSSMILLALEYLRTNDSTAYGLLGDSGSDGTRDDQPSEISGAFHDIIYSLRDLRKQIPSHSRAWDDYFGLIADLAALGDGERYILIREGFIKQCLEFLTIESQDVRERDSNSYLRHYRRLIEKGRKFSLEKLIEVLRRLLEGVDLVEESINLKDGDDRPILNGKARVSEIEENYLYYGSRSQRPRTLVFLEKILGSDHNRSAAAGIVRMLLLAEPDPALLLAIQKTIVSGVNVDPATLAAPYLSAALVFCEYCPDSISVKELIKDIAGEVDTIGTNGGQEHLEFFTYARRLSNTQIPRAQISFHRLVLTTVPSWAPALMMYCEENVRLKTIELLKTLVFDRDTRNMDNEREANEIERVGRELCEACLKRIEDNVLEPQKQIEAKHVENVIQVIKHCVQVYCDNDETYRPIAVRADMAINRLQTLAVSEAYDAVSDTWNEDNSTNPTDSESENLYLSGGL</sequence>
<dbReference type="FunFam" id="3.90.70.10:FF:000136">
    <property type="entry name" value="Ubiquitin C-terminal hydrolase, putative"/>
    <property type="match status" value="1"/>
</dbReference>
<evidence type="ECO:0000313" key="4">
    <source>
        <dbReference type="Proteomes" id="UP000664521"/>
    </source>
</evidence>
<organism evidence="3 4">
    <name type="scientific">Heterodermia speciosa</name>
    <dbReference type="NCBI Taxonomy" id="116794"/>
    <lineage>
        <taxon>Eukaryota</taxon>
        <taxon>Fungi</taxon>
        <taxon>Dikarya</taxon>
        <taxon>Ascomycota</taxon>
        <taxon>Pezizomycotina</taxon>
        <taxon>Lecanoromycetes</taxon>
        <taxon>OSLEUM clade</taxon>
        <taxon>Lecanoromycetidae</taxon>
        <taxon>Caliciales</taxon>
        <taxon>Physciaceae</taxon>
        <taxon>Heterodermia</taxon>
    </lineage>
</organism>
<evidence type="ECO:0000259" key="2">
    <source>
        <dbReference type="PROSITE" id="PS50235"/>
    </source>
</evidence>
<feature type="compositionally biased region" description="Low complexity" evidence="1">
    <location>
        <begin position="96"/>
        <end position="109"/>
    </location>
</feature>
<reference evidence="3" key="1">
    <citation type="submission" date="2021-03" db="EMBL/GenBank/DDBJ databases">
        <authorList>
            <person name="Tagirdzhanova G."/>
        </authorList>
    </citation>
    <scope>NUCLEOTIDE SEQUENCE</scope>
</reference>
<dbReference type="PANTHER" id="PTHR24006:SF827">
    <property type="entry name" value="UBIQUITIN CARBOXYL-TERMINAL HYDROLASE 34"/>
    <property type="match status" value="1"/>
</dbReference>
<feature type="region of interest" description="Disordered" evidence="1">
    <location>
        <begin position="2471"/>
        <end position="2494"/>
    </location>
</feature>
<comment type="caution">
    <text evidence="3">The sequence shown here is derived from an EMBL/GenBank/DDBJ whole genome shotgun (WGS) entry which is preliminary data.</text>
</comment>
<dbReference type="GO" id="GO:0005829">
    <property type="term" value="C:cytosol"/>
    <property type="evidence" value="ECO:0007669"/>
    <property type="project" value="TreeGrafter"/>
</dbReference>
<name>A0A8H3ISR7_9LECA</name>
<feature type="region of interest" description="Disordered" evidence="1">
    <location>
        <begin position="1"/>
        <end position="47"/>
    </location>
</feature>
<evidence type="ECO:0000313" key="3">
    <source>
        <dbReference type="EMBL" id="CAF9930368.1"/>
    </source>
</evidence>
<dbReference type="Gene3D" id="3.90.70.10">
    <property type="entry name" value="Cysteine proteinases"/>
    <property type="match status" value="1"/>
</dbReference>
<dbReference type="PANTHER" id="PTHR24006">
    <property type="entry name" value="UBIQUITIN CARBOXYL-TERMINAL HYDROLASE"/>
    <property type="match status" value="1"/>
</dbReference>
<dbReference type="InterPro" id="IPR038765">
    <property type="entry name" value="Papain-like_cys_pep_sf"/>
</dbReference>
<feature type="compositionally biased region" description="Polar residues" evidence="1">
    <location>
        <begin position="37"/>
        <end position="47"/>
    </location>
</feature>
<dbReference type="InterPro" id="IPR021905">
    <property type="entry name" value="DUF3517"/>
</dbReference>
<feature type="compositionally biased region" description="Polar residues" evidence="1">
    <location>
        <begin position="2471"/>
        <end position="2488"/>
    </location>
</feature>
<feature type="domain" description="USP" evidence="2">
    <location>
        <begin position="1564"/>
        <end position="1889"/>
    </location>
</feature>
<dbReference type="GO" id="GO:0004843">
    <property type="term" value="F:cysteine-type deubiquitinase activity"/>
    <property type="evidence" value="ECO:0007669"/>
    <property type="project" value="InterPro"/>
</dbReference>
<gene>
    <name evidence="3" type="ORF">HETSPECPRED_007614</name>
</gene>
<protein>
    <recommendedName>
        <fullName evidence="2">USP domain-containing protein</fullName>
    </recommendedName>
</protein>
<feature type="compositionally biased region" description="Polar residues" evidence="1">
    <location>
        <begin position="1"/>
        <end position="23"/>
    </location>
</feature>
<dbReference type="OrthoDB" id="420187at2759"/>
<dbReference type="GO" id="GO:0005634">
    <property type="term" value="C:nucleus"/>
    <property type="evidence" value="ECO:0007669"/>
    <property type="project" value="TreeGrafter"/>
</dbReference>
<accession>A0A8H3ISR7</accession>
<dbReference type="InterPro" id="IPR018200">
    <property type="entry name" value="USP_CS"/>
</dbReference>
<dbReference type="EMBL" id="CAJPDS010000055">
    <property type="protein sequence ID" value="CAF9930368.1"/>
    <property type="molecule type" value="Genomic_DNA"/>
</dbReference>
<dbReference type="Pfam" id="PF12030">
    <property type="entry name" value="DUF3517"/>
    <property type="match status" value="1"/>
</dbReference>
<proteinExistence type="predicted"/>
<feature type="region of interest" description="Disordered" evidence="1">
    <location>
        <begin position="91"/>
        <end position="110"/>
    </location>
</feature>
<dbReference type="SUPFAM" id="SSF54001">
    <property type="entry name" value="Cysteine proteinases"/>
    <property type="match status" value="1"/>
</dbReference>
<dbReference type="InterPro" id="IPR050164">
    <property type="entry name" value="Peptidase_C19"/>
</dbReference>
<dbReference type="PROSITE" id="PS50235">
    <property type="entry name" value="USP_3"/>
    <property type="match status" value="1"/>
</dbReference>
<dbReference type="PROSITE" id="PS00973">
    <property type="entry name" value="USP_2"/>
    <property type="match status" value="1"/>
</dbReference>
<evidence type="ECO:0000256" key="1">
    <source>
        <dbReference type="SAM" id="MobiDB-lite"/>
    </source>
</evidence>
<dbReference type="Pfam" id="PF00443">
    <property type="entry name" value="UCH"/>
    <property type="match status" value="1"/>
</dbReference>